<organism evidence="6 7">
    <name type="scientific">Halocalculus aciditolerans</name>
    <dbReference type="NCBI Taxonomy" id="1383812"/>
    <lineage>
        <taxon>Archaea</taxon>
        <taxon>Methanobacteriati</taxon>
        <taxon>Methanobacteriota</taxon>
        <taxon>Stenosarchaea group</taxon>
        <taxon>Halobacteria</taxon>
        <taxon>Halobacteriales</taxon>
        <taxon>Halobacteriaceae</taxon>
        <taxon>Halocalculus</taxon>
    </lineage>
</organism>
<evidence type="ECO:0000313" key="7">
    <source>
        <dbReference type="Proteomes" id="UP000607197"/>
    </source>
</evidence>
<keyword evidence="2 4" id="KW-0479">Metal-binding</keyword>
<dbReference type="EC" id="3.1.3.5" evidence="4"/>
<comment type="cofactor">
    <cofactor evidence="4">
        <name>a divalent metal cation</name>
        <dbReference type="ChEBI" id="CHEBI:60240"/>
    </cofactor>
    <text evidence="4">Binds 1 divalent metal cation per subunit.</text>
</comment>
<evidence type="ECO:0000256" key="3">
    <source>
        <dbReference type="ARBA" id="ARBA00022801"/>
    </source>
</evidence>
<comment type="function">
    <text evidence="4">Nucleotidase that shows phosphatase activity on nucleoside 5'-monophosphates.</text>
</comment>
<dbReference type="RefSeq" id="WP_188976520.1">
    <property type="nucleotide sequence ID" value="NZ_BMPG01000001.1"/>
</dbReference>
<keyword evidence="4" id="KW-0547">Nucleotide-binding</keyword>
<feature type="binding site" evidence="4">
    <location>
        <position position="41"/>
    </location>
    <ligand>
        <name>a divalent metal cation</name>
        <dbReference type="ChEBI" id="CHEBI:60240"/>
    </ligand>
</feature>
<comment type="catalytic activity">
    <reaction evidence="4">
        <text>a ribonucleoside 5'-phosphate + H2O = a ribonucleoside + phosphate</text>
        <dbReference type="Rhea" id="RHEA:12484"/>
        <dbReference type="ChEBI" id="CHEBI:15377"/>
        <dbReference type="ChEBI" id="CHEBI:18254"/>
        <dbReference type="ChEBI" id="CHEBI:43474"/>
        <dbReference type="ChEBI" id="CHEBI:58043"/>
        <dbReference type="EC" id="3.1.3.5"/>
    </reaction>
</comment>
<dbReference type="NCBIfam" id="TIGR00087">
    <property type="entry name" value="surE"/>
    <property type="match status" value="1"/>
</dbReference>
<keyword evidence="4" id="KW-0963">Cytoplasm</keyword>
<dbReference type="InterPro" id="IPR030048">
    <property type="entry name" value="SurE"/>
</dbReference>
<reference evidence="6" key="1">
    <citation type="journal article" date="2014" name="Int. J. Syst. Evol. Microbiol.">
        <title>Complete genome sequence of Corynebacterium casei LMG S-19264T (=DSM 44701T), isolated from a smear-ripened cheese.</title>
        <authorList>
            <consortium name="US DOE Joint Genome Institute (JGI-PGF)"/>
            <person name="Walter F."/>
            <person name="Albersmeier A."/>
            <person name="Kalinowski J."/>
            <person name="Ruckert C."/>
        </authorList>
    </citation>
    <scope>NUCLEOTIDE SEQUENCE</scope>
    <source>
        <strain evidence="6">JCM 19596</strain>
    </source>
</reference>
<sequence>MTLDILLTNDDGIDSPGLHALDDALSEIGDVTVVAPAENKSATGRALSRDVAVTERERGYAVDGTPADCVIVGVEAIGPRPDLVVAGCNAGANIGTYVLGRSGTVSAAVEAAFCDVPAIASSMLLKSEDFQRTVEKDEYAAAADATRYLAEHAFDSGVFEEADYLNLNAPHPESDVRGMRVTAPASGYDMTANHQKGRISIDDRMWDRIDADAITDPEGTDRRAVVDGFLSVSPLTAPHSTSHHDHLDALVADY</sequence>
<evidence type="ECO:0000256" key="2">
    <source>
        <dbReference type="ARBA" id="ARBA00022723"/>
    </source>
</evidence>
<dbReference type="SUPFAM" id="SSF64167">
    <property type="entry name" value="SurE-like"/>
    <property type="match status" value="1"/>
</dbReference>
<feature type="binding site" evidence="4">
    <location>
        <position position="89"/>
    </location>
    <ligand>
        <name>a divalent metal cation</name>
        <dbReference type="ChEBI" id="CHEBI:60240"/>
    </ligand>
</feature>
<dbReference type="Proteomes" id="UP000607197">
    <property type="component" value="Unassembled WGS sequence"/>
</dbReference>
<dbReference type="Gene3D" id="3.40.1210.10">
    <property type="entry name" value="Survival protein SurE-like phosphatase/nucleotidase"/>
    <property type="match status" value="1"/>
</dbReference>
<accession>A0A830FGQ7</accession>
<dbReference type="InterPro" id="IPR036523">
    <property type="entry name" value="SurE-like_sf"/>
</dbReference>
<feature type="domain" description="Survival protein SurE-like phosphatase/nucleotidase" evidence="5">
    <location>
        <begin position="5"/>
        <end position="185"/>
    </location>
</feature>
<dbReference type="EMBL" id="BMPG01000001">
    <property type="protein sequence ID" value="GGL54117.1"/>
    <property type="molecule type" value="Genomic_DNA"/>
</dbReference>
<keyword evidence="7" id="KW-1185">Reference proteome</keyword>
<comment type="similarity">
    <text evidence="1 4">Belongs to the SurE nucleotidase family.</text>
</comment>
<dbReference type="InterPro" id="IPR002828">
    <property type="entry name" value="SurE-like_Pase/nucleotidase"/>
</dbReference>
<name>A0A830FGQ7_9EURY</name>
<protein>
    <recommendedName>
        <fullName evidence="4">5'-nucleotidase SurE</fullName>
        <ecNumber evidence="4">3.1.3.5</ecNumber>
    </recommendedName>
    <alternativeName>
        <fullName evidence="4">Nucleoside 5'-monophosphate phosphohydrolase</fullName>
    </alternativeName>
</protein>
<dbReference type="Pfam" id="PF01975">
    <property type="entry name" value="SurE"/>
    <property type="match status" value="1"/>
</dbReference>
<comment type="caution">
    <text evidence="6">The sequence shown here is derived from an EMBL/GenBank/DDBJ whole genome shotgun (WGS) entry which is preliminary data.</text>
</comment>
<dbReference type="PANTHER" id="PTHR30457:SF0">
    <property type="entry name" value="PHOSPHATASE, PUTATIVE (AFU_ORTHOLOGUE AFUA_4G01070)-RELATED"/>
    <property type="match status" value="1"/>
</dbReference>
<feature type="binding site" evidence="4">
    <location>
        <position position="10"/>
    </location>
    <ligand>
        <name>a divalent metal cation</name>
        <dbReference type="ChEBI" id="CHEBI:60240"/>
    </ligand>
</feature>
<dbReference type="OrthoDB" id="26873at2157"/>
<evidence type="ECO:0000256" key="4">
    <source>
        <dbReference type="HAMAP-Rule" id="MF_00060"/>
    </source>
</evidence>
<evidence type="ECO:0000256" key="1">
    <source>
        <dbReference type="ARBA" id="ARBA00011062"/>
    </source>
</evidence>
<dbReference type="AlphaFoldDB" id="A0A830FGQ7"/>
<feature type="binding site" evidence="4">
    <location>
        <position position="11"/>
    </location>
    <ligand>
        <name>a divalent metal cation</name>
        <dbReference type="ChEBI" id="CHEBI:60240"/>
    </ligand>
</feature>
<evidence type="ECO:0000313" key="6">
    <source>
        <dbReference type="EMBL" id="GGL54117.1"/>
    </source>
</evidence>
<reference evidence="6" key="2">
    <citation type="submission" date="2020-09" db="EMBL/GenBank/DDBJ databases">
        <authorList>
            <person name="Sun Q."/>
            <person name="Ohkuma M."/>
        </authorList>
    </citation>
    <scope>NUCLEOTIDE SEQUENCE</scope>
    <source>
        <strain evidence="6">JCM 19596</strain>
    </source>
</reference>
<dbReference type="GO" id="GO:0005737">
    <property type="term" value="C:cytoplasm"/>
    <property type="evidence" value="ECO:0007669"/>
    <property type="project" value="UniProtKB-SubCell"/>
</dbReference>
<proteinExistence type="inferred from homology"/>
<dbReference type="GO" id="GO:0046872">
    <property type="term" value="F:metal ion binding"/>
    <property type="evidence" value="ECO:0007669"/>
    <property type="project" value="UniProtKB-UniRule"/>
</dbReference>
<gene>
    <name evidence="4" type="primary">surE</name>
    <name evidence="6" type="ORF">GCM10009039_10370</name>
</gene>
<dbReference type="HAMAP" id="MF_00060">
    <property type="entry name" value="SurE"/>
    <property type="match status" value="1"/>
</dbReference>
<dbReference type="GO" id="GO:0008253">
    <property type="term" value="F:5'-nucleotidase activity"/>
    <property type="evidence" value="ECO:0007669"/>
    <property type="project" value="UniProtKB-UniRule"/>
</dbReference>
<evidence type="ECO:0000259" key="5">
    <source>
        <dbReference type="Pfam" id="PF01975"/>
    </source>
</evidence>
<dbReference type="PANTHER" id="PTHR30457">
    <property type="entry name" value="5'-NUCLEOTIDASE SURE"/>
    <property type="match status" value="1"/>
</dbReference>
<comment type="subcellular location">
    <subcellularLocation>
        <location evidence="4">Cytoplasm</location>
    </subcellularLocation>
</comment>
<keyword evidence="3 4" id="KW-0378">Hydrolase</keyword>
<dbReference type="GO" id="GO:0000166">
    <property type="term" value="F:nucleotide binding"/>
    <property type="evidence" value="ECO:0007669"/>
    <property type="project" value="UniProtKB-KW"/>
</dbReference>